<keyword evidence="1 2" id="KW-0732">Signal</keyword>
<protein>
    <submittedName>
        <fullName evidence="3">Uncharacterized protein</fullName>
    </submittedName>
</protein>
<dbReference type="AlphaFoldDB" id="A0A835C617"/>
<dbReference type="InterPro" id="IPR040361">
    <property type="entry name" value="TPD1"/>
</dbReference>
<feature type="signal peptide" evidence="2">
    <location>
        <begin position="1"/>
        <end position="26"/>
    </location>
</feature>
<dbReference type="Proteomes" id="UP000636709">
    <property type="component" value="Unassembled WGS sequence"/>
</dbReference>
<dbReference type="PANTHER" id="PTHR33184">
    <property type="entry name" value="PROTEIN TAPETUM DETERMINANT 1-LIKE-RELATED"/>
    <property type="match status" value="1"/>
</dbReference>
<evidence type="ECO:0000313" key="4">
    <source>
        <dbReference type="Proteomes" id="UP000636709"/>
    </source>
</evidence>
<comment type="caution">
    <text evidence="3">The sequence shown here is derived from an EMBL/GenBank/DDBJ whole genome shotgun (WGS) entry which is preliminary data.</text>
</comment>
<evidence type="ECO:0000313" key="3">
    <source>
        <dbReference type="EMBL" id="KAF8721716.1"/>
    </source>
</evidence>
<gene>
    <name evidence="3" type="ORF">HU200_022889</name>
</gene>
<dbReference type="PANTHER" id="PTHR33184:SF5">
    <property type="entry name" value="PUTATIVE-RELATED"/>
    <property type="match status" value="1"/>
</dbReference>
<organism evidence="3 4">
    <name type="scientific">Digitaria exilis</name>
    <dbReference type="NCBI Taxonomy" id="1010633"/>
    <lineage>
        <taxon>Eukaryota</taxon>
        <taxon>Viridiplantae</taxon>
        <taxon>Streptophyta</taxon>
        <taxon>Embryophyta</taxon>
        <taxon>Tracheophyta</taxon>
        <taxon>Spermatophyta</taxon>
        <taxon>Magnoliopsida</taxon>
        <taxon>Liliopsida</taxon>
        <taxon>Poales</taxon>
        <taxon>Poaceae</taxon>
        <taxon>PACMAD clade</taxon>
        <taxon>Panicoideae</taxon>
        <taxon>Panicodae</taxon>
        <taxon>Paniceae</taxon>
        <taxon>Anthephorinae</taxon>
        <taxon>Digitaria</taxon>
    </lineage>
</organism>
<accession>A0A835C617</accession>
<dbReference type="GO" id="GO:0001709">
    <property type="term" value="P:cell fate determination"/>
    <property type="evidence" value="ECO:0007669"/>
    <property type="project" value="TreeGrafter"/>
</dbReference>
<reference evidence="3" key="1">
    <citation type="submission" date="2020-07" db="EMBL/GenBank/DDBJ databases">
        <title>Genome sequence and genetic diversity analysis of an under-domesticated orphan crop, white fonio (Digitaria exilis).</title>
        <authorList>
            <person name="Bennetzen J.L."/>
            <person name="Chen S."/>
            <person name="Ma X."/>
            <person name="Wang X."/>
            <person name="Yssel A.E.J."/>
            <person name="Chaluvadi S.R."/>
            <person name="Johnson M."/>
            <person name="Gangashetty P."/>
            <person name="Hamidou F."/>
            <person name="Sanogo M.D."/>
            <person name="Zwaenepoel A."/>
            <person name="Wallace J."/>
            <person name="Van De Peer Y."/>
            <person name="Van Deynze A."/>
        </authorList>
    </citation>
    <scope>NUCLEOTIDE SEQUENCE</scope>
    <source>
        <tissue evidence="3">Leaves</tissue>
    </source>
</reference>
<feature type="chain" id="PRO_5032407523" evidence="2">
    <location>
        <begin position="27"/>
        <end position="128"/>
    </location>
</feature>
<dbReference type="OrthoDB" id="603213at2759"/>
<dbReference type="Pfam" id="PF24068">
    <property type="entry name" value="TPD1_C"/>
    <property type="match status" value="1"/>
</dbReference>
<evidence type="ECO:0000256" key="2">
    <source>
        <dbReference type="SAM" id="SignalP"/>
    </source>
</evidence>
<dbReference type="EMBL" id="JACEFO010001681">
    <property type="protein sequence ID" value="KAF8721716.1"/>
    <property type="molecule type" value="Genomic_DNA"/>
</dbReference>
<proteinExistence type="predicted"/>
<keyword evidence="4" id="KW-1185">Reference proteome</keyword>
<evidence type="ECO:0000256" key="1">
    <source>
        <dbReference type="ARBA" id="ARBA00022729"/>
    </source>
</evidence>
<sequence>MGYTTKAIILLFIAVIIGLHVQAGNAVNGCQLSDITILQENTGKVVGGQPEYRVTIKNKCSCPQADVKVRCFGVDSVEPLDKSKIRPLDSELCIITDGKPITRGSPVIFTYAFQTPQSFPVISAKPKC</sequence>
<name>A0A835C617_9POAL</name>